<evidence type="ECO:0008006" key="17">
    <source>
        <dbReference type="Google" id="ProtNLM"/>
    </source>
</evidence>
<evidence type="ECO:0000256" key="9">
    <source>
        <dbReference type="ARBA" id="ARBA00023136"/>
    </source>
</evidence>
<sequence length="326" mass="37848">MLLVLFLSFYSLVDSAKGFSGKEIADLIPKNYTTIRESDDEPVILSWTIYTHLVSDLSLKQMEFSVDLTIQAVWTDDQLHVRAGSLVNLPTDIAKKLWYPWIKFENCKNCKKLLIDPNVNTFHLIEKQIIIEIRNMYTFTCIFDLRDYPFDEQHCNIDVELGYWNGRINIDIDEDDFYDDLLVPPEYWLVRSNRAEITCEEDEIGKYLSNNFCFRYTFVFKRLSYQHVLMVFLPSTLIVILSWLSFWLDIQMAAPRIALGLTSLLTLATQFNAAQKNVPAVATVKALDIWMFTCIFMVFASLLVYALAYRANRSKTLENTIPVSSN</sequence>
<dbReference type="Gene3D" id="2.70.170.10">
    <property type="entry name" value="Neurotransmitter-gated ion-channel ligand-binding domain"/>
    <property type="match status" value="1"/>
</dbReference>
<feature type="signal peptide" evidence="12">
    <location>
        <begin position="1"/>
        <end position="15"/>
    </location>
</feature>
<evidence type="ECO:0000313" key="16">
    <source>
        <dbReference type="Proteomes" id="UP000014500"/>
    </source>
</evidence>
<dbReference type="GO" id="GO:0004888">
    <property type="term" value="F:transmembrane signaling receptor activity"/>
    <property type="evidence" value="ECO:0007669"/>
    <property type="project" value="InterPro"/>
</dbReference>
<dbReference type="InterPro" id="IPR036734">
    <property type="entry name" value="Neur_chan_lig-bd_sf"/>
</dbReference>
<keyword evidence="4" id="KW-1003">Cell membrane</keyword>
<dbReference type="GO" id="GO:0005886">
    <property type="term" value="C:plasma membrane"/>
    <property type="evidence" value="ECO:0007669"/>
    <property type="project" value="UniProtKB-SubCell"/>
</dbReference>
<dbReference type="Pfam" id="PF02932">
    <property type="entry name" value="Neur_chan_memb"/>
    <property type="match status" value="1"/>
</dbReference>
<evidence type="ECO:0000256" key="12">
    <source>
        <dbReference type="SAM" id="SignalP"/>
    </source>
</evidence>
<protein>
    <recommendedName>
        <fullName evidence="17">Neurotransmitter-gated ion-channel ligand-binding domain-containing protein</fullName>
    </recommendedName>
</protein>
<evidence type="ECO:0000256" key="10">
    <source>
        <dbReference type="ARBA" id="ARBA00023303"/>
    </source>
</evidence>
<evidence type="ECO:0000256" key="8">
    <source>
        <dbReference type="ARBA" id="ARBA00023065"/>
    </source>
</evidence>
<evidence type="ECO:0000256" key="2">
    <source>
        <dbReference type="ARBA" id="ARBA00004236"/>
    </source>
</evidence>
<evidence type="ECO:0000256" key="6">
    <source>
        <dbReference type="ARBA" id="ARBA00022729"/>
    </source>
</evidence>
<feature type="domain" description="Neurotransmitter-gated ion-channel transmembrane" evidence="14">
    <location>
        <begin position="232"/>
        <end position="313"/>
    </location>
</feature>
<feature type="transmembrane region" description="Helical" evidence="11">
    <location>
        <begin position="289"/>
        <end position="308"/>
    </location>
</feature>
<reference evidence="16" key="1">
    <citation type="submission" date="2011-05" db="EMBL/GenBank/DDBJ databases">
        <authorList>
            <person name="Richards S.R."/>
            <person name="Qu J."/>
            <person name="Jiang H."/>
            <person name="Jhangiani S.N."/>
            <person name="Agravi P."/>
            <person name="Goodspeed R."/>
            <person name="Gross S."/>
            <person name="Mandapat C."/>
            <person name="Jackson L."/>
            <person name="Mathew T."/>
            <person name="Pu L."/>
            <person name="Thornton R."/>
            <person name="Saada N."/>
            <person name="Wilczek-Boney K.B."/>
            <person name="Lee S."/>
            <person name="Kovar C."/>
            <person name="Wu Y."/>
            <person name="Scherer S.E."/>
            <person name="Worley K.C."/>
            <person name="Muzny D.M."/>
            <person name="Gibbs R."/>
        </authorList>
    </citation>
    <scope>NUCLEOTIDE SEQUENCE</scope>
    <source>
        <strain evidence="16">Brora</strain>
    </source>
</reference>
<dbReference type="InterPro" id="IPR036719">
    <property type="entry name" value="Neuro-gated_channel_TM_sf"/>
</dbReference>
<feature type="chain" id="PRO_5012316787" description="Neurotransmitter-gated ion-channel ligand-binding domain-containing protein" evidence="12">
    <location>
        <begin position="16"/>
        <end position="326"/>
    </location>
</feature>
<keyword evidence="7 11" id="KW-1133">Transmembrane helix</keyword>
<evidence type="ECO:0000259" key="13">
    <source>
        <dbReference type="Pfam" id="PF02931"/>
    </source>
</evidence>
<dbReference type="OMA" id="CEEDEIG"/>
<dbReference type="InterPro" id="IPR018000">
    <property type="entry name" value="Neurotransmitter_ion_chnl_CS"/>
</dbReference>
<dbReference type="eggNOG" id="KOG3644">
    <property type="taxonomic scope" value="Eukaryota"/>
</dbReference>
<dbReference type="EnsemblMetazoa" id="SMAR006866-RA">
    <property type="protein sequence ID" value="SMAR006866-PA"/>
    <property type="gene ID" value="SMAR006866"/>
</dbReference>
<dbReference type="GO" id="GO:0005254">
    <property type="term" value="F:chloride channel activity"/>
    <property type="evidence" value="ECO:0007669"/>
    <property type="project" value="UniProtKB-ARBA"/>
</dbReference>
<dbReference type="Gene3D" id="1.20.58.390">
    <property type="entry name" value="Neurotransmitter-gated ion-channel transmembrane domain"/>
    <property type="match status" value="1"/>
</dbReference>
<accession>T1J027</accession>
<feature type="domain" description="Neurotransmitter-gated ion-channel ligand-binding" evidence="13">
    <location>
        <begin position="38"/>
        <end position="188"/>
    </location>
</feature>
<dbReference type="CDD" id="cd19049">
    <property type="entry name" value="LGIC_TM_anion"/>
    <property type="match status" value="1"/>
</dbReference>
<dbReference type="PhylomeDB" id="T1J027"/>
<dbReference type="STRING" id="126957.T1J027"/>
<keyword evidence="6 12" id="KW-0732">Signal</keyword>
<keyword evidence="16" id="KW-1185">Reference proteome</keyword>
<evidence type="ECO:0000256" key="11">
    <source>
        <dbReference type="SAM" id="Phobius"/>
    </source>
</evidence>
<dbReference type="Pfam" id="PF02931">
    <property type="entry name" value="Neur_chan_LBD"/>
    <property type="match status" value="1"/>
</dbReference>
<dbReference type="Proteomes" id="UP000014500">
    <property type="component" value="Unassembled WGS sequence"/>
</dbReference>
<dbReference type="SUPFAM" id="SSF90112">
    <property type="entry name" value="Neurotransmitter-gated ion-channel transmembrane pore"/>
    <property type="match status" value="1"/>
</dbReference>
<evidence type="ECO:0000313" key="15">
    <source>
        <dbReference type="EnsemblMetazoa" id="SMAR006866-PA"/>
    </source>
</evidence>
<feature type="transmembrane region" description="Helical" evidence="11">
    <location>
        <begin position="257"/>
        <end position="274"/>
    </location>
</feature>
<dbReference type="SUPFAM" id="SSF63712">
    <property type="entry name" value="Nicotinic receptor ligand binding domain-like"/>
    <property type="match status" value="1"/>
</dbReference>
<dbReference type="PRINTS" id="PR00253">
    <property type="entry name" value="GABAARECEPTR"/>
</dbReference>
<keyword evidence="3" id="KW-0813">Transport</keyword>
<evidence type="ECO:0000256" key="5">
    <source>
        <dbReference type="ARBA" id="ARBA00022692"/>
    </source>
</evidence>
<evidence type="ECO:0000256" key="4">
    <source>
        <dbReference type="ARBA" id="ARBA00022475"/>
    </source>
</evidence>
<dbReference type="InterPro" id="IPR006201">
    <property type="entry name" value="Neur_channel"/>
</dbReference>
<feature type="transmembrane region" description="Helical" evidence="11">
    <location>
        <begin position="228"/>
        <end position="250"/>
    </location>
</feature>
<dbReference type="GO" id="GO:0005230">
    <property type="term" value="F:extracellular ligand-gated monoatomic ion channel activity"/>
    <property type="evidence" value="ECO:0007669"/>
    <property type="project" value="InterPro"/>
</dbReference>
<dbReference type="GO" id="GO:0099095">
    <property type="term" value="F:ligand-gated monoatomic anion channel activity"/>
    <property type="evidence" value="ECO:0007669"/>
    <property type="project" value="UniProtKB-ARBA"/>
</dbReference>
<name>T1J027_STRMM</name>
<keyword evidence="9 11" id="KW-0472">Membrane</keyword>
<evidence type="ECO:0000256" key="3">
    <source>
        <dbReference type="ARBA" id="ARBA00022448"/>
    </source>
</evidence>
<dbReference type="EMBL" id="JH431730">
    <property type="status" value="NOT_ANNOTATED_CDS"/>
    <property type="molecule type" value="Genomic_DNA"/>
</dbReference>
<proteinExistence type="predicted"/>
<keyword evidence="10" id="KW-0407">Ion channel</keyword>
<dbReference type="HOGENOM" id="CLU_010920_1_2_1"/>
<evidence type="ECO:0000256" key="1">
    <source>
        <dbReference type="ARBA" id="ARBA00004141"/>
    </source>
</evidence>
<reference evidence="15" key="2">
    <citation type="submission" date="2015-02" db="UniProtKB">
        <authorList>
            <consortium name="EnsemblMetazoa"/>
        </authorList>
    </citation>
    <scope>IDENTIFICATION</scope>
</reference>
<comment type="subcellular location">
    <subcellularLocation>
        <location evidence="2">Cell membrane</location>
    </subcellularLocation>
    <subcellularLocation>
        <location evidence="1">Membrane</location>
        <topology evidence="1">Multi-pass membrane protein</topology>
    </subcellularLocation>
</comment>
<dbReference type="AlphaFoldDB" id="T1J027"/>
<organism evidence="15 16">
    <name type="scientific">Strigamia maritima</name>
    <name type="common">European centipede</name>
    <name type="synonym">Geophilus maritimus</name>
    <dbReference type="NCBI Taxonomy" id="126957"/>
    <lineage>
        <taxon>Eukaryota</taxon>
        <taxon>Metazoa</taxon>
        <taxon>Ecdysozoa</taxon>
        <taxon>Arthropoda</taxon>
        <taxon>Myriapoda</taxon>
        <taxon>Chilopoda</taxon>
        <taxon>Pleurostigmophora</taxon>
        <taxon>Geophilomorpha</taxon>
        <taxon>Linotaeniidae</taxon>
        <taxon>Strigamia</taxon>
    </lineage>
</organism>
<dbReference type="InterPro" id="IPR038050">
    <property type="entry name" value="Neuro_actylchol_rec"/>
</dbReference>
<evidence type="ECO:0000259" key="14">
    <source>
        <dbReference type="Pfam" id="PF02932"/>
    </source>
</evidence>
<dbReference type="InterPro" id="IPR006202">
    <property type="entry name" value="Neur_chan_lig-bd"/>
</dbReference>
<evidence type="ECO:0000256" key="7">
    <source>
        <dbReference type="ARBA" id="ARBA00022989"/>
    </source>
</evidence>
<dbReference type="InterPro" id="IPR006028">
    <property type="entry name" value="GABAA/Glycine_rcpt"/>
</dbReference>
<keyword evidence="5 11" id="KW-0812">Transmembrane</keyword>
<keyword evidence="8" id="KW-0406">Ion transport</keyword>
<dbReference type="InterPro" id="IPR006029">
    <property type="entry name" value="Neurotrans-gated_channel_TM"/>
</dbReference>
<dbReference type="PANTHER" id="PTHR18945">
    <property type="entry name" value="NEUROTRANSMITTER GATED ION CHANNEL"/>
    <property type="match status" value="1"/>
</dbReference>
<dbReference type="PROSITE" id="PS00236">
    <property type="entry name" value="NEUROTR_ION_CHANNEL"/>
    <property type="match status" value="1"/>
</dbReference>